<reference evidence="1 2" key="1">
    <citation type="submission" date="2018-08" db="EMBL/GenBank/DDBJ databases">
        <title>A genome reference for cultivated species of the human gut microbiota.</title>
        <authorList>
            <person name="Zou Y."/>
            <person name="Xue W."/>
            <person name="Luo G."/>
        </authorList>
    </citation>
    <scope>NUCLEOTIDE SEQUENCE [LARGE SCALE GENOMIC DNA]</scope>
    <source>
        <strain evidence="1 2">OM02-6</strain>
    </source>
</reference>
<gene>
    <name evidence="1" type="ORF">DXB31_00695</name>
</gene>
<organism evidence="1 2">
    <name type="scientific">Thomasclavelia spiroformis</name>
    <dbReference type="NCBI Taxonomy" id="29348"/>
    <lineage>
        <taxon>Bacteria</taxon>
        <taxon>Bacillati</taxon>
        <taxon>Bacillota</taxon>
        <taxon>Erysipelotrichia</taxon>
        <taxon>Erysipelotrichales</taxon>
        <taxon>Coprobacillaceae</taxon>
        <taxon>Thomasclavelia</taxon>
    </lineage>
</organism>
<comment type="caution">
    <text evidence="1">The sequence shown here is derived from an EMBL/GenBank/DDBJ whole genome shotgun (WGS) entry which is preliminary data.</text>
</comment>
<dbReference type="RefSeq" id="WP_117604418.1">
    <property type="nucleotide sequence ID" value="NZ_QSVF01000001.1"/>
</dbReference>
<sequence>MDINNSLIKNYIEENYDIKNINDLYFTGYQMLGFDETKVSYSLELSATSEEDSYSGNVIIDLKEVDNEIVIASIGGGE</sequence>
<evidence type="ECO:0000313" key="2">
    <source>
        <dbReference type="Proteomes" id="UP000261087"/>
    </source>
</evidence>
<dbReference type="EMBL" id="QSVF01000001">
    <property type="protein sequence ID" value="RGO14144.1"/>
    <property type="molecule type" value="Genomic_DNA"/>
</dbReference>
<proteinExistence type="predicted"/>
<evidence type="ECO:0000313" key="1">
    <source>
        <dbReference type="EMBL" id="RGO14144.1"/>
    </source>
</evidence>
<protein>
    <submittedName>
        <fullName evidence="1">Uncharacterized protein</fullName>
    </submittedName>
</protein>
<accession>A0A3E5FTD7</accession>
<dbReference type="Proteomes" id="UP000261087">
    <property type="component" value="Unassembled WGS sequence"/>
</dbReference>
<name>A0A3E5FTD7_9FIRM</name>
<dbReference type="AlphaFoldDB" id="A0A3E5FTD7"/>